<dbReference type="PANTHER" id="PTHR43712">
    <property type="entry name" value="PUTATIVE (AFU_ORTHOLOGUE AFUA_4G14580)-RELATED"/>
    <property type="match status" value="1"/>
</dbReference>
<reference evidence="5" key="3">
    <citation type="submission" date="2023-11" db="EMBL/GenBank/DDBJ databases">
        <authorList>
            <person name="Beijen E."/>
            <person name="Ohm R.A."/>
        </authorList>
    </citation>
    <scope>NUCLEOTIDE SEQUENCE</scope>
    <source>
        <strain evidence="5">CBS 150709</strain>
    </source>
</reference>
<dbReference type="Proteomes" id="UP000245956">
    <property type="component" value="Unassembled WGS sequence"/>
</dbReference>
<reference evidence="6" key="1">
    <citation type="submission" date="2015-05" db="EMBL/GenBank/DDBJ databases">
        <authorList>
            <person name="Wang D.B."/>
            <person name="Wang M."/>
        </authorList>
    </citation>
    <scope>NUCLEOTIDE SEQUENCE</scope>
    <source>
        <strain evidence="6">36-1</strain>
    </source>
</reference>
<evidence type="ECO:0000313" key="7">
    <source>
        <dbReference type="Proteomes" id="UP000245956"/>
    </source>
</evidence>
<dbReference type="EMBL" id="JAWRVI010000013">
    <property type="protein sequence ID" value="KAK4090982.1"/>
    <property type="molecule type" value="Genomic_DNA"/>
</dbReference>
<evidence type="ECO:0000313" key="5">
    <source>
        <dbReference type="EMBL" id="KAK4090982.1"/>
    </source>
</evidence>
<dbReference type="Gene3D" id="3.40.50.150">
    <property type="entry name" value="Vaccinia Virus protein VP39"/>
    <property type="match status" value="1"/>
</dbReference>
<dbReference type="Proteomes" id="UP001287286">
    <property type="component" value="Unassembled WGS sequence"/>
</dbReference>
<evidence type="ECO:0000256" key="2">
    <source>
        <dbReference type="ARBA" id="ARBA00022679"/>
    </source>
</evidence>
<evidence type="ECO:0000313" key="6">
    <source>
        <dbReference type="EMBL" id="PWI68488.1"/>
    </source>
</evidence>
<gene>
    <name evidence="6" type="ORF">PCL_02257</name>
    <name evidence="5" type="ORF">Purlil1_4562</name>
</gene>
<dbReference type="EMBL" id="LCWV01000015">
    <property type="protein sequence ID" value="PWI68488.1"/>
    <property type="molecule type" value="Genomic_DNA"/>
</dbReference>
<evidence type="ECO:0000313" key="8">
    <source>
        <dbReference type="Proteomes" id="UP001287286"/>
    </source>
</evidence>
<proteinExistence type="predicted"/>
<reference evidence="5 8" key="4">
    <citation type="journal article" date="2024" name="Microbiol. Resour. Announc.">
        <title>Genome annotations for the ascomycete fungi Trichoderma harzianum, Trichoderma aggressivum, and Purpureocillium lilacinum.</title>
        <authorList>
            <person name="Beijen E.P.W."/>
            <person name="Ohm R.A."/>
        </authorList>
    </citation>
    <scope>NUCLEOTIDE SEQUENCE [LARGE SCALE GENOMIC DNA]</scope>
    <source>
        <strain evidence="5 8">CBS 150709</strain>
    </source>
</reference>
<dbReference type="InterPro" id="IPR016461">
    <property type="entry name" value="COMT-like"/>
</dbReference>
<evidence type="ECO:0000256" key="3">
    <source>
        <dbReference type="ARBA" id="ARBA00022691"/>
    </source>
</evidence>
<keyword evidence="2" id="KW-0808">Transferase</keyword>
<dbReference type="Pfam" id="PF00891">
    <property type="entry name" value="Methyltransf_2"/>
    <property type="match status" value="1"/>
</dbReference>
<evidence type="ECO:0000256" key="1">
    <source>
        <dbReference type="ARBA" id="ARBA00022603"/>
    </source>
</evidence>
<feature type="domain" description="O-methyltransferase C-terminal" evidence="4">
    <location>
        <begin position="281"/>
        <end position="460"/>
    </location>
</feature>
<dbReference type="GO" id="GO:0008171">
    <property type="term" value="F:O-methyltransferase activity"/>
    <property type="evidence" value="ECO:0007669"/>
    <property type="project" value="InterPro"/>
</dbReference>
<keyword evidence="1" id="KW-0489">Methyltransferase</keyword>
<dbReference type="CDD" id="cd02440">
    <property type="entry name" value="AdoMet_MTases"/>
    <property type="match status" value="1"/>
</dbReference>
<reference evidence="6 7" key="2">
    <citation type="journal article" date="2016" name="Front. Microbiol.">
        <title>Genome and transcriptome sequences reveal the specific parasitism of the nematophagous Purpureocillium lilacinum 36-1.</title>
        <authorList>
            <person name="Xie J."/>
            <person name="Li S."/>
            <person name="Mo C."/>
            <person name="Xiao X."/>
            <person name="Peng D."/>
            <person name="Wang G."/>
            <person name="Xiao Y."/>
        </authorList>
    </citation>
    <scope>NUCLEOTIDE SEQUENCE [LARGE SCALE GENOMIC DNA]</scope>
    <source>
        <strain evidence="6 7">36-1</strain>
    </source>
</reference>
<dbReference type="GO" id="GO:0032259">
    <property type="term" value="P:methylation"/>
    <property type="evidence" value="ECO:0007669"/>
    <property type="project" value="UniProtKB-KW"/>
</dbReference>
<dbReference type="PANTHER" id="PTHR43712:SF12">
    <property type="entry name" value="STERIGMATOCYSTIN 8-O-METHYLTRANSFERASE"/>
    <property type="match status" value="1"/>
</dbReference>
<organism evidence="6 7">
    <name type="scientific">Purpureocillium lilacinum</name>
    <name type="common">Paecilomyces lilacinus</name>
    <dbReference type="NCBI Taxonomy" id="33203"/>
    <lineage>
        <taxon>Eukaryota</taxon>
        <taxon>Fungi</taxon>
        <taxon>Dikarya</taxon>
        <taxon>Ascomycota</taxon>
        <taxon>Pezizomycotina</taxon>
        <taxon>Sordariomycetes</taxon>
        <taxon>Hypocreomycetidae</taxon>
        <taxon>Hypocreales</taxon>
        <taxon>Ophiocordycipitaceae</taxon>
        <taxon>Purpureocillium</taxon>
    </lineage>
</organism>
<evidence type="ECO:0000259" key="4">
    <source>
        <dbReference type="Pfam" id="PF00891"/>
    </source>
</evidence>
<protein>
    <recommendedName>
        <fullName evidence="4">O-methyltransferase C-terminal domain-containing protein</fullName>
    </recommendedName>
</protein>
<dbReference type="InterPro" id="IPR001077">
    <property type="entry name" value="COMT_C"/>
</dbReference>
<dbReference type="PROSITE" id="PS51683">
    <property type="entry name" value="SAM_OMT_II"/>
    <property type="match status" value="1"/>
</dbReference>
<comment type="caution">
    <text evidence="6">The sequence shown here is derived from an EMBL/GenBank/DDBJ whole genome shotgun (WGS) entry which is preliminary data.</text>
</comment>
<keyword evidence="8" id="KW-1185">Reference proteome</keyword>
<dbReference type="AlphaFoldDB" id="A0A2U3E1V4"/>
<keyword evidence="3" id="KW-0949">S-adenosyl-L-methionine</keyword>
<accession>A0A2U3E1V4</accession>
<name>A0A2U3E1V4_PURLI</name>
<dbReference type="InterPro" id="IPR029063">
    <property type="entry name" value="SAM-dependent_MTases_sf"/>
</dbReference>
<sequence length="486" mass="54184">MPAMSKTGEIIILATTRRRMYFDVQGATLVTAQDTTDIELMTMAGNIRDLTAEITALSDSFTKSLAEQQIAEPTFKSDSPVSYENLSTELFLHRQKLLDKITDLWYLVQGPSESIFNHVHTCVPDIMALNLMNHFNFWSAVPLDGSSSVKGIADHTRLPEEVVIRVLKHATTLRLFAPEGDFDVTQQVSHSSRSAALAKSSGLRALVSTIIDDAGAPMLAMNRALELHSRGKPTLTKEISETAFALYQKGGCTGNYETSWDFIENDGEGEQKGWRQRNFVEFMRYIKDIFHLESTLAESFDWNALGDATIVDLGGSGGHDSFSLAQRFPSLNIIVEDLPHAESAFDQHCPDALKNRVSFRAHDFFNPQPVNADIFLIKLILHDWPDEECVKILKALVPALRPGAKVFFLDYVGHQQAAGGSVNTPRSIQQMGTATDLRMMALFNAEERPAEAWRNIFKAAHESFDVVRLEANPMTFFVAIEAVWRG</sequence>
<dbReference type="SUPFAM" id="SSF53335">
    <property type="entry name" value="S-adenosyl-L-methionine-dependent methyltransferases"/>
    <property type="match status" value="1"/>
</dbReference>